<accession>A0A1M8A788</accession>
<dbReference type="STRING" id="1230383.A0A1M8A788"/>
<evidence type="ECO:0000256" key="3">
    <source>
        <dbReference type="SAM" id="Phobius"/>
    </source>
</evidence>
<dbReference type="VEuPathDB" id="FungiDB:MSYG_2688"/>
<evidence type="ECO:0000256" key="1">
    <source>
        <dbReference type="ARBA" id="ARBA00009063"/>
    </source>
</evidence>
<keyword evidence="6" id="KW-1185">Reference proteome</keyword>
<keyword evidence="3" id="KW-1133">Transmembrane helix</keyword>
<sequence>MSFNDLEQARGVADSPTVREGGSRMFASQAETPEFMQLTDRVGLHIFRINANVSTLQKLDRRLQDAHELGQSKTDELMKQFADLCEQTRGIVKDSTEDIKTLNAYSFHSYGGVKRSSPSRLLQSKLQKDFQDAIKSFQMIQKSGIRKEKVALAYAKQQGNEANGMEFQMQDQSDSSMQPMQIQVQSQKISQEELDFQESLIAEREAEIREIEQGVQELNEIFRDLSHMVQEQGGMIDNIEYNIGNLATNVHGADRELLQAHDYQRRSGRRTLCLMIILALVVAVVLIALLA</sequence>
<feature type="domain" description="T-SNARE coiled-coil homology" evidence="4">
    <location>
        <begin position="198"/>
        <end position="260"/>
    </location>
</feature>
<dbReference type="GO" id="GO:0000149">
    <property type="term" value="F:SNARE binding"/>
    <property type="evidence" value="ECO:0007669"/>
    <property type="project" value="TreeGrafter"/>
</dbReference>
<dbReference type="InterPro" id="IPR006012">
    <property type="entry name" value="Syntaxin/epimorphin_CS"/>
</dbReference>
<dbReference type="Gene3D" id="1.20.5.110">
    <property type="match status" value="1"/>
</dbReference>
<organism evidence="5 6">
    <name type="scientific">Malassezia sympodialis (strain ATCC 42132)</name>
    <name type="common">Atopic eczema-associated yeast</name>
    <dbReference type="NCBI Taxonomy" id="1230383"/>
    <lineage>
        <taxon>Eukaryota</taxon>
        <taxon>Fungi</taxon>
        <taxon>Dikarya</taxon>
        <taxon>Basidiomycota</taxon>
        <taxon>Ustilaginomycotina</taxon>
        <taxon>Malasseziomycetes</taxon>
        <taxon>Malasseziales</taxon>
        <taxon>Malasseziaceae</taxon>
        <taxon>Malassezia</taxon>
    </lineage>
</organism>
<dbReference type="PANTHER" id="PTHR19957">
    <property type="entry name" value="SYNTAXIN"/>
    <property type="match status" value="1"/>
</dbReference>
<dbReference type="InterPro" id="IPR010989">
    <property type="entry name" value="SNARE"/>
</dbReference>
<dbReference type="GO" id="GO:0048278">
    <property type="term" value="P:vesicle docking"/>
    <property type="evidence" value="ECO:0007669"/>
    <property type="project" value="TreeGrafter"/>
</dbReference>
<proteinExistence type="inferred from homology"/>
<dbReference type="InterPro" id="IPR000727">
    <property type="entry name" value="T_SNARE_dom"/>
</dbReference>
<name>A0A1M8A788_MALS4</name>
<dbReference type="SUPFAM" id="SSF47661">
    <property type="entry name" value="t-snare proteins"/>
    <property type="match status" value="1"/>
</dbReference>
<dbReference type="PROSITE" id="PS50192">
    <property type="entry name" value="T_SNARE"/>
    <property type="match status" value="1"/>
</dbReference>
<evidence type="ECO:0000313" key="6">
    <source>
        <dbReference type="Proteomes" id="UP000186303"/>
    </source>
</evidence>
<evidence type="ECO:0000313" key="5">
    <source>
        <dbReference type="EMBL" id="SHO78345.1"/>
    </source>
</evidence>
<gene>
    <name evidence="5" type="ORF">MSYG_2688</name>
</gene>
<feature type="region of interest" description="Disordered" evidence="2">
    <location>
        <begin position="1"/>
        <end position="22"/>
    </location>
</feature>
<dbReference type="AlphaFoldDB" id="A0A1M8A788"/>
<dbReference type="GO" id="GO:0006886">
    <property type="term" value="P:intracellular protein transport"/>
    <property type="evidence" value="ECO:0007669"/>
    <property type="project" value="InterPro"/>
</dbReference>
<comment type="similarity">
    <text evidence="1">Belongs to the syntaxin family.</text>
</comment>
<dbReference type="InterPro" id="IPR006011">
    <property type="entry name" value="Syntaxin_N"/>
</dbReference>
<dbReference type="GO" id="GO:0005484">
    <property type="term" value="F:SNAP receptor activity"/>
    <property type="evidence" value="ECO:0007669"/>
    <property type="project" value="InterPro"/>
</dbReference>
<feature type="transmembrane region" description="Helical" evidence="3">
    <location>
        <begin position="272"/>
        <end position="290"/>
    </location>
</feature>
<dbReference type="CDD" id="cd15840">
    <property type="entry name" value="SNARE_Qa"/>
    <property type="match status" value="1"/>
</dbReference>
<dbReference type="Proteomes" id="UP000186303">
    <property type="component" value="Chromosome 4"/>
</dbReference>
<dbReference type="GO" id="GO:0006896">
    <property type="term" value="P:Golgi to vacuole transport"/>
    <property type="evidence" value="ECO:0007669"/>
    <property type="project" value="TreeGrafter"/>
</dbReference>
<dbReference type="Pfam" id="PF05739">
    <property type="entry name" value="SNARE"/>
    <property type="match status" value="1"/>
</dbReference>
<dbReference type="EMBL" id="LT671824">
    <property type="protein sequence ID" value="SHO78345.1"/>
    <property type="molecule type" value="Genomic_DNA"/>
</dbReference>
<reference evidence="6" key="1">
    <citation type="journal article" date="2017" name="Nucleic Acids Res.">
        <title>Proteogenomics produces comprehensive and highly accurate protein-coding gene annotation in a complete genome assembly of Malassezia sympodialis.</title>
        <authorList>
            <person name="Zhu Y."/>
            <person name="Engstroem P.G."/>
            <person name="Tellgren-Roth C."/>
            <person name="Baudo C.D."/>
            <person name="Kennell J.C."/>
            <person name="Sun S."/>
            <person name="Billmyre R.B."/>
            <person name="Schroeder M.S."/>
            <person name="Andersson A."/>
            <person name="Holm T."/>
            <person name="Sigurgeirsson B."/>
            <person name="Wu G."/>
            <person name="Sankaranarayanan S.R."/>
            <person name="Siddharthan R."/>
            <person name="Sanyal K."/>
            <person name="Lundeberg J."/>
            <person name="Nystedt B."/>
            <person name="Boekhout T."/>
            <person name="Dawson T.L. Jr."/>
            <person name="Heitman J."/>
            <person name="Scheynius A."/>
            <person name="Lehtioe J."/>
        </authorList>
    </citation>
    <scope>NUCLEOTIDE SEQUENCE [LARGE SCALE GENOMIC DNA]</scope>
    <source>
        <strain evidence="6">ATCC 42132</strain>
    </source>
</reference>
<evidence type="ECO:0000259" key="4">
    <source>
        <dbReference type="PROSITE" id="PS50192"/>
    </source>
</evidence>
<keyword evidence="3" id="KW-0812">Transmembrane</keyword>
<dbReference type="Gene3D" id="1.20.58.70">
    <property type="match status" value="1"/>
</dbReference>
<dbReference type="OMA" id="QPFLMEQ"/>
<dbReference type="PANTHER" id="PTHR19957:SF38">
    <property type="entry name" value="LD27581P"/>
    <property type="match status" value="1"/>
</dbReference>
<dbReference type="GO" id="GO:0031201">
    <property type="term" value="C:SNARE complex"/>
    <property type="evidence" value="ECO:0007669"/>
    <property type="project" value="TreeGrafter"/>
</dbReference>
<dbReference type="Pfam" id="PF14523">
    <property type="entry name" value="Syntaxin_2"/>
    <property type="match status" value="1"/>
</dbReference>
<protein>
    <submittedName>
        <fullName evidence="5">Similar to S.cerevisiae protein PEP12 (Target membrane receptor (t-SNARE))</fullName>
    </submittedName>
</protein>
<dbReference type="GO" id="GO:0012505">
    <property type="term" value="C:endomembrane system"/>
    <property type="evidence" value="ECO:0007669"/>
    <property type="project" value="TreeGrafter"/>
</dbReference>
<dbReference type="PROSITE" id="PS00914">
    <property type="entry name" value="SYNTAXIN"/>
    <property type="match status" value="1"/>
</dbReference>
<evidence type="ECO:0000256" key="2">
    <source>
        <dbReference type="SAM" id="MobiDB-lite"/>
    </source>
</evidence>
<keyword evidence="5" id="KW-0675">Receptor</keyword>
<keyword evidence="3" id="KW-0472">Membrane</keyword>
<dbReference type="GO" id="GO:0006906">
    <property type="term" value="P:vesicle fusion"/>
    <property type="evidence" value="ECO:0007669"/>
    <property type="project" value="TreeGrafter"/>
</dbReference>
<dbReference type="InterPro" id="IPR045242">
    <property type="entry name" value="Syntaxin"/>
</dbReference>
<dbReference type="OrthoDB" id="364348at2759"/>
<dbReference type="SMART" id="SM00397">
    <property type="entry name" value="t_SNARE"/>
    <property type="match status" value="1"/>
</dbReference>
<dbReference type="FunFam" id="1.20.5.110:FF:000059">
    <property type="entry name" value="Related to syntaxin 12"/>
    <property type="match status" value="1"/>
</dbReference>